<dbReference type="EMBL" id="MDEJ01000005">
    <property type="protein sequence ID" value="PPV00167.1"/>
    <property type="molecule type" value="Genomic_DNA"/>
</dbReference>
<dbReference type="OrthoDB" id="129174at2"/>
<dbReference type="Pfam" id="PF13551">
    <property type="entry name" value="HTH_29"/>
    <property type="match status" value="1"/>
</dbReference>
<reference evidence="3" key="1">
    <citation type="submission" date="2016-08" db="EMBL/GenBank/DDBJ databases">
        <authorList>
            <person name="Merda D."/>
            <person name="Briand M."/>
            <person name="Taghouti G."/>
            <person name="Carrere S."/>
            <person name="Gouzy J."/>
            <person name="Portier P."/>
            <person name="Jacques M.-A."/>
            <person name="Fischer-Le Saux M."/>
        </authorList>
    </citation>
    <scope>NUCLEOTIDE SEQUENCE [LARGE SCALE GENOMIC DNA]</scope>
    <source>
        <strain evidence="3">CFBP1817</strain>
    </source>
</reference>
<sequence length="127" mass="13652">MDKEGARHHTLDRLHERRTQGVRLHRLGHGVMQIVKLTGLSSPTVRRAIDDDASGGLAGIKPSRPGRAAGQGRALSPAQEASIQQIICKTSLGRINCLPPQRRPMAPVGSCWTAHIPPDNCNDVGTV</sequence>
<comment type="caution">
    <text evidence="2">The sequence shown here is derived from an EMBL/GenBank/DDBJ whole genome shotgun (WGS) entry which is preliminary data.</text>
</comment>
<keyword evidence="3" id="KW-1185">Reference proteome</keyword>
<proteinExistence type="predicted"/>
<accession>A0A2S7F4A8</accession>
<dbReference type="Proteomes" id="UP000239939">
    <property type="component" value="Unassembled WGS sequence"/>
</dbReference>
<dbReference type="AlphaFoldDB" id="A0A2S7F4A8"/>
<evidence type="ECO:0000256" key="1">
    <source>
        <dbReference type="SAM" id="MobiDB-lite"/>
    </source>
</evidence>
<evidence type="ECO:0000313" key="2">
    <source>
        <dbReference type="EMBL" id="PPV00167.1"/>
    </source>
</evidence>
<name>A0A2S7F4A8_9XANT</name>
<evidence type="ECO:0000313" key="3">
    <source>
        <dbReference type="Proteomes" id="UP000239939"/>
    </source>
</evidence>
<dbReference type="RefSeq" id="WP_128415688.1">
    <property type="nucleotide sequence ID" value="NZ_MDEJ01000005.1"/>
</dbReference>
<organism evidence="2 3">
    <name type="scientific">Xanthomonas populi</name>
    <dbReference type="NCBI Taxonomy" id="53414"/>
    <lineage>
        <taxon>Bacteria</taxon>
        <taxon>Pseudomonadati</taxon>
        <taxon>Pseudomonadota</taxon>
        <taxon>Gammaproteobacteria</taxon>
        <taxon>Lysobacterales</taxon>
        <taxon>Lysobacteraceae</taxon>
        <taxon>Xanthomonas</taxon>
    </lineage>
</organism>
<protein>
    <submittedName>
        <fullName evidence="2">Uncharacterized protein</fullName>
    </submittedName>
</protein>
<feature type="region of interest" description="Disordered" evidence="1">
    <location>
        <begin position="51"/>
        <end position="77"/>
    </location>
</feature>
<gene>
    <name evidence="2" type="ORF">XpopCFBP1817_01535</name>
</gene>